<evidence type="ECO:0000259" key="7">
    <source>
        <dbReference type="PROSITE" id="PS51077"/>
    </source>
</evidence>
<dbReference type="InterPro" id="IPR005471">
    <property type="entry name" value="Tscrpt_reg_IclR_N"/>
</dbReference>
<dbReference type="Gene3D" id="1.10.10.10">
    <property type="entry name" value="Winged helix-like DNA-binding domain superfamily/Winged helix DNA-binding domain"/>
    <property type="match status" value="1"/>
</dbReference>
<dbReference type="PANTHER" id="PTHR30136">
    <property type="entry name" value="HELIX-TURN-HELIX TRANSCRIPTIONAL REGULATOR, ICLR FAMILY"/>
    <property type="match status" value="1"/>
</dbReference>
<evidence type="ECO:0000313" key="10">
    <source>
        <dbReference type="Proteomes" id="UP000198327"/>
    </source>
</evidence>
<comment type="function">
    <text evidence="5">May be an activator protein for the gylABX operon.</text>
</comment>
<evidence type="ECO:0000256" key="5">
    <source>
        <dbReference type="ARBA" id="ARBA00058938"/>
    </source>
</evidence>
<protein>
    <recommendedName>
        <fullName evidence="6">Glycerol operon regulatory protein</fullName>
    </recommendedName>
</protein>
<dbReference type="RefSeq" id="WP_089246989.1">
    <property type="nucleotide sequence ID" value="NZ_FZOW01000007.1"/>
</dbReference>
<evidence type="ECO:0000256" key="3">
    <source>
        <dbReference type="ARBA" id="ARBA00023125"/>
    </source>
</evidence>
<dbReference type="FunFam" id="1.10.10.10:FF:000056">
    <property type="entry name" value="IclR family transcriptional regulator"/>
    <property type="match status" value="1"/>
</dbReference>
<dbReference type="STRING" id="398843.A3K89_10885"/>
<reference evidence="10" key="1">
    <citation type="submission" date="2017-06" db="EMBL/GenBank/DDBJ databases">
        <authorList>
            <person name="Varghese N."/>
            <person name="Submissions S."/>
        </authorList>
    </citation>
    <scope>NUCLEOTIDE SEQUENCE [LARGE SCALE GENOMIC DNA]</scope>
    <source>
        <strain evidence="10">JCM 23211</strain>
    </source>
</reference>
<keyword evidence="3 9" id="KW-0238">DNA-binding</keyword>
<dbReference type="InterPro" id="IPR036388">
    <property type="entry name" value="WH-like_DNA-bd_sf"/>
</dbReference>
<dbReference type="InterPro" id="IPR014757">
    <property type="entry name" value="Tscrpt_reg_IclR_C"/>
</dbReference>
<dbReference type="AlphaFoldDB" id="A0A239IME2"/>
<dbReference type="InterPro" id="IPR036390">
    <property type="entry name" value="WH_DNA-bd_sf"/>
</dbReference>
<dbReference type="Pfam" id="PF09339">
    <property type="entry name" value="HTH_IclR"/>
    <property type="match status" value="1"/>
</dbReference>
<dbReference type="SUPFAM" id="SSF55781">
    <property type="entry name" value="GAF domain-like"/>
    <property type="match status" value="1"/>
</dbReference>
<evidence type="ECO:0000256" key="6">
    <source>
        <dbReference type="ARBA" id="ARBA00070406"/>
    </source>
</evidence>
<evidence type="ECO:0000259" key="8">
    <source>
        <dbReference type="PROSITE" id="PS51078"/>
    </source>
</evidence>
<gene>
    <name evidence="9" type="ORF">SAMN05421642_107115</name>
</gene>
<evidence type="ECO:0000256" key="2">
    <source>
        <dbReference type="ARBA" id="ARBA00023015"/>
    </source>
</evidence>
<dbReference type="GO" id="GO:0003677">
    <property type="term" value="F:DNA binding"/>
    <property type="evidence" value="ECO:0007669"/>
    <property type="project" value="UniProtKB-KW"/>
</dbReference>
<dbReference type="GO" id="GO:0045892">
    <property type="term" value="P:negative regulation of DNA-templated transcription"/>
    <property type="evidence" value="ECO:0007669"/>
    <property type="project" value="TreeGrafter"/>
</dbReference>
<dbReference type="InterPro" id="IPR029016">
    <property type="entry name" value="GAF-like_dom_sf"/>
</dbReference>
<sequence>MPAITELEIDPKNHIASVVKATRILEAFDRESPELSIGELVKRCGYTRTTTHRILATLELAGWLERTSTGDYKMTLRVFELASSVLGSFDLRTEASHVMSDLAARFDENVYLVVPDGTRAVCLDLIESSRPVRVMSLSVGRSLPLFIGGAPLALLAELEDTFLPRLLSAGPLTTPLGHDVDESTLREMLADTRARGYAISLEDVTPGVAALGACIFDRARRPVAALSFGGFLANFEQPRRTELAEALVDGALTISRRLGFQDRA</sequence>
<dbReference type="GO" id="GO:0003700">
    <property type="term" value="F:DNA-binding transcription factor activity"/>
    <property type="evidence" value="ECO:0007669"/>
    <property type="project" value="TreeGrafter"/>
</dbReference>
<proteinExistence type="predicted"/>
<dbReference type="PANTHER" id="PTHR30136:SF35">
    <property type="entry name" value="HTH-TYPE TRANSCRIPTIONAL REGULATOR RV1719"/>
    <property type="match status" value="1"/>
</dbReference>
<dbReference type="Proteomes" id="UP000198327">
    <property type="component" value="Unassembled WGS sequence"/>
</dbReference>
<dbReference type="Pfam" id="PF01614">
    <property type="entry name" value="IclR_C"/>
    <property type="match status" value="1"/>
</dbReference>
<name>A0A239IME2_9NOCA</name>
<evidence type="ECO:0000256" key="4">
    <source>
        <dbReference type="ARBA" id="ARBA00023163"/>
    </source>
</evidence>
<keyword evidence="4" id="KW-0804">Transcription</keyword>
<keyword evidence="2" id="KW-0805">Transcription regulation</keyword>
<dbReference type="EMBL" id="FZOW01000007">
    <property type="protein sequence ID" value="SNS94388.1"/>
    <property type="molecule type" value="Genomic_DNA"/>
</dbReference>
<dbReference type="PROSITE" id="PS51077">
    <property type="entry name" value="HTH_ICLR"/>
    <property type="match status" value="1"/>
</dbReference>
<feature type="domain" description="IclR-ED" evidence="8">
    <location>
        <begin position="77"/>
        <end position="260"/>
    </location>
</feature>
<evidence type="ECO:0000256" key="1">
    <source>
        <dbReference type="ARBA" id="ARBA00022798"/>
    </source>
</evidence>
<dbReference type="GO" id="GO:0006071">
    <property type="term" value="P:glycerol metabolic process"/>
    <property type="evidence" value="ECO:0007669"/>
    <property type="project" value="UniProtKB-KW"/>
</dbReference>
<dbReference type="Gene3D" id="3.30.450.40">
    <property type="match status" value="1"/>
</dbReference>
<feature type="domain" description="HTH iclR-type" evidence="7">
    <location>
        <begin position="15"/>
        <end position="76"/>
    </location>
</feature>
<dbReference type="PROSITE" id="PS51078">
    <property type="entry name" value="ICLR_ED"/>
    <property type="match status" value="1"/>
</dbReference>
<dbReference type="InterPro" id="IPR050707">
    <property type="entry name" value="HTH_MetabolicPath_Reg"/>
</dbReference>
<dbReference type="SMART" id="SM00346">
    <property type="entry name" value="HTH_ICLR"/>
    <property type="match status" value="1"/>
</dbReference>
<accession>A0A239IME2</accession>
<organism evidence="9 10">
    <name type="scientific">Rhodococcoides kyotonense</name>
    <dbReference type="NCBI Taxonomy" id="398843"/>
    <lineage>
        <taxon>Bacteria</taxon>
        <taxon>Bacillati</taxon>
        <taxon>Actinomycetota</taxon>
        <taxon>Actinomycetes</taxon>
        <taxon>Mycobacteriales</taxon>
        <taxon>Nocardiaceae</taxon>
        <taxon>Rhodococcoides</taxon>
    </lineage>
</organism>
<dbReference type="SUPFAM" id="SSF46785">
    <property type="entry name" value="Winged helix' DNA-binding domain"/>
    <property type="match status" value="1"/>
</dbReference>
<keyword evidence="1" id="KW-0319">Glycerol metabolism</keyword>
<keyword evidence="10" id="KW-1185">Reference proteome</keyword>
<dbReference type="OrthoDB" id="60629at2"/>
<evidence type="ECO:0000313" key="9">
    <source>
        <dbReference type="EMBL" id="SNS94388.1"/>
    </source>
</evidence>